<dbReference type="GO" id="GO:0003700">
    <property type="term" value="F:DNA-binding transcription factor activity"/>
    <property type="evidence" value="ECO:0007669"/>
    <property type="project" value="InterPro"/>
</dbReference>
<keyword evidence="2 4" id="KW-0238">DNA-binding</keyword>
<sequence length="189" mass="21158">MELTPTTQKYILHWGEMGTRWGVNRTVAQIHALLFLANEPLTAEDIAASLNVARSNVSNSLKELQSWGLARVTHVMGDRRDHFVALQDVWEIFRVIMEERKRREIDPTLTVLRECAIEGEHDAAIAPATLARMGEVLAFLEMLSATYSDYKNLPPATLQRMLSMGGKVAKFLSPEDKAVKSAKAKKAKP</sequence>
<evidence type="ECO:0000256" key="1">
    <source>
        <dbReference type="ARBA" id="ARBA00023015"/>
    </source>
</evidence>
<reference evidence="6 7" key="1">
    <citation type="submission" date="2016-04" db="EMBL/GenBank/DDBJ databases">
        <title>Draft genome sequence of Janthinobacterium psychrotolerans sp. nov., isolated from freshwater sediments in Denmark.</title>
        <authorList>
            <person name="Gong X."/>
            <person name="Skrivergaard S."/>
            <person name="Korsgaard B.S."/>
            <person name="Schreiber L."/>
            <person name="Marshall I.P."/>
            <person name="Finster K."/>
            <person name="Schramm A."/>
        </authorList>
    </citation>
    <scope>NUCLEOTIDE SEQUENCE [LARGE SCALE GENOMIC DNA]</scope>
    <source>
        <strain evidence="6 7">S3-2</strain>
    </source>
</reference>
<proteinExistence type="inferred from homology"/>
<protein>
    <recommendedName>
        <fullName evidence="4">HTH-type transcriptional regulator</fullName>
    </recommendedName>
</protein>
<feature type="domain" description="HTH marR-type" evidence="5">
    <location>
        <begin position="22"/>
        <end position="80"/>
    </location>
</feature>
<dbReference type="EMBL" id="LOCQ01000060">
    <property type="protein sequence ID" value="OBV37600.1"/>
    <property type="molecule type" value="Genomic_DNA"/>
</dbReference>
<dbReference type="InterPro" id="IPR011991">
    <property type="entry name" value="ArsR-like_HTH"/>
</dbReference>
<dbReference type="InterPro" id="IPR036390">
    <property type="entry name" value="WH_DNA-bd_sf"/>
</dbReference>
<dbReference type="PATRIC" id="fig|1747903.4.peg.1123"/>
<comment type="similarity">
    <text evidence="4">Belongs to the GbsR family.</text>
</comment>
<accession>A0A1A7BYP2</accession>
<evidence type="ECO:0000256" key="4">
    <source>
        <dbReference type="PIRNR" id="PIRNR006707"/>
    </source>
</evidence>
<dbReference type="InterPro" id="IPR000835">
    <property type="entry name" value="HTH_MarR-typ"/>
</dbReference>
<evidence type="ECO:0000313" key="6">
    <source>
        <dbReference type="EMBL" id="OBV37600.1"/>
    </source>
</evidence>
<evidence type="ECO:0000259" key="5">
    <source>
        <dbReference type="Pfam" id="PF12802"/>
    </source>
</evidence>
<dbReference type="SUPFAM" id="SSF46785">
    <property type="entry name" value="Winged helix' DNA-binding domain"/>
    <property type="match status" value="1"/>
</dbReference>
<comment type="caution">
    <text evidence="6">The sequence shown here is derived from an EMBL/GenBank/DDBJ whole genome shotgun (WGS) entry which is preliminary data.</text>
</comment>
<dbReference type="STRING" id="1747903.ASR47_1003262"/>
<keyword evidence="1 4" id="KW-0805">Transcription regulation</keyword>
<dbReference type="GO" id="GO:0003677">
    <property type="term" value="F:DNA binding"/>
    <property type="evidence" value="ECO:0007669"/>
    <property type="project" value="UniProtKB-UniRule"/>
</dbReference>
<evidence type="ECO:0000256" key="2">
    <source>
        <dbReference type="ARBA" id="ARBA00023125"/>
    </source>
</evidence>
<dbReference type="Gene3D" id="1.10.10.10">
    <property type="entry name" value="Winged helix-like DNA-binding domain superfamily/Winged helix DNA-binding domain"/>
    <property type="match status" value="1"/>
</dbReference>
<dbReference type="AlphaFoldDB" id="A0A1A7BYP2"/>
<dbReference type="PIRSF" id="PIRSF006707">
    <property type="entry name" value="MJ1563"/>
    <property type="match status" value="1"/>
</dbReference>
<organism evidence="6 7">
    <name type="scientific">Janthinobacterium psychrotolerans</name>
    <dbReference type="NCBI Taxonomy" id="1747903"/>
    <lineage>
        <taxon>Bacteria</taxon>
        <taxon>Pseudomonadati</taxon>
        <taxon>Pseudomonadota</taxon>
        <taxon>Betaproteobacteria</taxon>
        <taxon>Burkholderiales</taxon>
        <taxon>Oxalobacteraceae</taxon>
        <taxon>Janthinobacterium</taxon>
    </lineage>
</organism>
<gene>
    <name evidence="6" type="ORF">ASR47_1003262</name>
</gene>
<dbReference type="OrthoDB" id="9792628at2"/>
<dbReference type="InterPro" id="IPR036388">
    <property type="entry name" value="WH-like_DNA-bd_sf"/>
</dbReference>
<dbReference type="Pfam" id="PF12802">
    <property type="entry name" value="MarR_2"/>
    <property type="match status" value="1"/>
</dbReference>
<dbReference type="PANTHER" id="PTHR38465:SF1">
    <property type="entry name" value="HTH-TYPE TRANSCRIPTIONAL REGULATOR MJ1563-RELATED"/>
    <property type="match status" value="1"/>
</dbReference>
<dbReference type="Proteomes" id="UP000092713">
    <property type="component" value="Unassembled WGS sequence"/>
</dbReference>
<keyword evidence="7" id="KW-1185">Reference proteome</keyword>
<dbReference type="RefSeq" id="WP_065309825.1">
    <property type="nucleotide sequence ID" value="NZ_LOCQ01000060.1"/>
</dbReference>
<dbReference type="InterPro" id="IPR052362">
    <property type="entry name" value="HTH-GbsR_regulator"/>
</dbReference>
<name>A0A1A7BYP2_9BURK</name>
<dbReference type="PANTHER" id="PTHR38465">
    <property type="entry name" value="HTH-TYPE TRANSCRIPTIONAL REGULATOR MJ1563-RELATED"/>
    <property type="match status" value="1"/>
</dbReference>
<dbReference type="CDD" id="cd00090">
    <property type="entry name" value="HTH_ARSR"/>
    <property type="match status" value="1"/>
</dbReference>
<evidence type="ECO:0000256" key="3">
    <source>
        <dbReference type="ARBA" id="ARBA00023163"/>
    </source>
</evidence>
<keyword evidence="3 4" id="KW-0804">Transcription</keyword>
<evidence type="ECO:0000313" key="7">
    <source>
        <dbReference type="Proteomes" id="UP000092713"/>
    </source>
</evidence>
<dbReference type="InterPro" id="IPR026282">
    <property type="entry name" value="MJ1563"/>
</dbReference>